<accession>A0A8J3J9B3</accession>
<gene>
    <name evidence="2" type="ORF">Aru02nite_51190</name>
</gene>
<organism evidence="2 3">
    <name type="scientific">Actinocatenispora rupis</name>
    <dbReference type="NCBI Taxonomy" id="519421"/>
    <lineage>
        <taxon>Bacteria</taxon>
        <taxon>Bacillati</taxon>
        <taxon>Actinomycetota</taxon>
        <taxon>Actinomycetes</taxon>
        <taxon>Micromonosporales</taxon>
        <taxon>Micromonosporaceae</taxon>
        <taxon>Actinocatenispora</taxon>
    </lineage>
</organism>
<evidence type="ECO:0000313" key="3">
    <source>
        <dbReference type="Proteomes" id="UP000612808"/>
    </source>
</evidence>
<protein>
    <submittedName>
        <fullName evidence="2">Uncharacterized protein</fullName>
    </submittedName>
</protein>
<comment type="caution">
    <text evidence="2">The sequence shown here is derived from an EMBL/GenBank/DDBJ whole genome shotgun (WGS) entry which is preliminary data.</text>
</comment>
<dbReference type="Proteomes" id="UP000612808">
    <property type="component" value="Unassembled WGS sequence"/>
</dbReference>
<keyword evidence="3" id="KW-1185">Reference proteome</keyword>
<evidence type="ECO:0000313" key="2">
    <source>
        <dbReference type="EMBL" id="GID14230.1"/>
    </source>
</evidence>
<reference evidence="2" key="1">
    <citation type="submission" date="2021-01" db="EMBL/GenBank/DDBJ databases">
        <title>Whole genome shotgun sequence of Actinocatenispora rupis NBRC 107355.</title>
        <authorList>
            <person name="Komaki H."/>
            <person name="Tamura T."/>
        </authorList>
    </citation>
    <scope>NUCLEOTIDE SEQUENCE</scope>
    <source>
        <strain evidence="2">NBRC 107355</strain>
    </source>
</reference>
<evidence type="ECO:0000256" key="1">
    <source>
        <dbReference type="SAM" id="MobiDB-lite"/>
    </source>
</evidence>
<name>A0A8J3J9B3_9ACTN</name>
<feature type="region of interest" description="Disordered" evidence="1">
    <location>
        <begin position="91"/>
        <end position="127"/>
    </location>
</feature>
<dbReference type="EMBL" id="BOMB01000029">
    <property type="protein sequence ID" value="GID14230.1"/>
    <property type="molecule type" value="Genomic_DNA"/>
</dbReference>
<sequence length="127" mass="14331">MCSTVGMAGALWPYGVPWTRQVSPRRRWYRHGRPWEIQHLHLDELTDEAGGWRVSWSARRAGDLVYDTLAEAMATVRWVLAQGGLWSESAGGRWVEVDPDDPERTVDGGPAPWRPGQPDPLRGRSGR</sequence>
<proteinExistence type="predicted"/>
<dbReference type="AlphaFoldDB" id="A0A8J3J9B3"/>